<keyword evidence="3" id="KW-0687">Ribonucleoprotein</keyword>
<name>A0A0G1TV02_9BACT</name>
<protein>
    <recommendedName>
        <fullName evidence="2 3">Small ribosomal subunit protein bS6</fullName>
    </recommendedName>
</protein>
<dbReference type="InterPro" id="IPR035980">
    <property type="entry name" value="Ribosomal_bS6_sf"/>
</dbReference>
<evidence type="ECO:0000256" key="3">
    <source>
        <dbReference type="HAMAP-Rule" id="MF_00360"/>
    </source>
</evidence>
<dbReference type="InterPro" id="IPR000529">
    <property type="entry name" value="Ribosomal_bS6"/>
</dbReference>
<dbReference type="InterPro" id="IPR014717">
    <property type="entry name" value="Transl_elong_EF1B/ribsomal_bS6"/>
</dbReference>
<keyword evidence="3" id="KW-0699">rRNA-binding</keyword>
<dbReference type="Gene3D" id="3.30.70.60">
    <property type="match status" value="1"/>
</dbReference>
<dbReference type="GO" id="GO:0003735">
    <property type="term" value="F:structural constituent of ribosome"/>
    <property type="evidence" value="ECO:0007669"/>
    <property type="project" value="InterPro"/>
</dbReference>
<dbReference type="GO" id="GO:0006412">
    <property type="term" value="P:translation"/>
    <property type="evidence" value="ECO:0007669"/>
    <property type="project" value="UniProtKB-UniRule"/>
</dbReference>
<dbReference type="CDD" id="cd00473">
    <property type="entry name" value="bS6"/>
    <property type="match status" value="1"/>
</dbReference>
<evidence type="ECO:0000256" key="2">
    <source>
        <dbReference type="ARBA" id="ARBA00035294"/>
    </source>
</evidence>
<dbReference type="Pfam" id="PF01250">
    <property type="entry name" value="Ribosomal_S6"/>
    <property type="match status" value="1"/>
</dbReference>
<dbReference type="GO" id="GO:1990904">
    <property type="term" value="C:ribonucleoprotein complex"/>
    <property type="evidence" value="ECO:0007669"/>
    <property type="project" value="UniProtKB-KW"/>
</dbReference>
<reference evidence="4 5" key="1">
    <citation type="journal article" date="2015" name="Nature">
        <title>rRNA introns, odd ribosomes, and small enigmatic genomes across a large radiation of phyla.</title>
        <authorList>
            <person name="Brown C.T."/>
            <person name="Hug L.A."/>
            <person name="Thomas B.C."/>
            <person name="Sharon I."/>
            <person name="Castelle C.J."/>
            <person name="Singh A."/>
            <person name="Wilkins M.J."/>
            <person name="Williams K.H."/>
            <person name="Banfield J.F."/>
        </authorList>
    </citation>
    <scope>NUCLEOTIDE SEQUENCE [LARGE SCALE GENOMIC DNA]</scope>
</reference>
<dbReference type="SUPFAM" id="SSF54995">
    <property type="entry name" value="Ribosomal protein S6"/>
    <property type="match status" value="1"/>
</dbReference>
<dbReference type="GO" id="GO:0019843">
    <property type="term" value="F:rRNA binding"/>
    <property type="evidence" value="ECO:0007669"/>
    <property type="project" value="UniProtKB-UniRule"/>
</dbReference>
<evidence type="ECO:0000313" key="4">
    <source>
        <dbReference type="EMBL" id="KKU85656.1"/>
    </source>
</evidence>
<keyword evidence="3 4" id="KW-0689">Ribosomal protein</keyword>
<keyword evidence="3" id="KW-0694">RNA-binding</keyword>
<accession>A0A0G1TV02</accession>
<proteinExistence type="inferred from homology"/>
<evidence type="ECO:0000256" key="1">
    <source>
        <dbReference type="ARBA" id="ARBA00009512"/>
    </source>
</evidence>
<comment type="function">
    <text evidence="3">Binds together with bS18 to 16S ribosomal RNA.</text>
</comment>
<dbReference type="GO" id="GO:0005840">
    <property type="term" value="C:ribosome"/>
    <property type="evidence" value="ECO:0007669"/>
    <property type="project" value="UniProtKB-KW"/>
</dbReference>
<sequence length="161" mass="18384">MALLALSTGLKSFTKVQQTNYELAFHINPDLEETKVQEIRQGIESIITSNKGVISYSKEPEKTHLSYDIQHHGYSFFGYVQFNLSESQALDVLNEQLKLNSEVLRYLIIKLPSDLEKKQSMLKQIKMKERQEKRAQIKASTPVAGESKELDKKLEELIGGL</sequence>
<gene>
    <name evidence="3" type="primary">rpsF</name>
    <name evidence="4" type="ORF">UY16_C0072G0002</name>
</gene>
<dbReference type="AlphaFoldDB" id="A0A0G1TV02"/>
<organism evidence="4 5">
    <name type="scientific">Candidatus Gottesmanbacteria bacterium GW2011_GWA2_47_9</name>
    <dbReference type="NCBI Taxonomy" id="1618445"/>
    <lineage>
        <taxon>Bacteria</taxon>
        <taxon>Candidatus Gottesmaniibacteriota</taxon>
    </lineage>
</organism>
<dbReference type="HAMAP" id="MF_00360">
    <property type="entry name" value="Ribosomal_bS6"/>
    <property type="match status" value="1"/>
</dbReference>
<dbReference type="InterPro" id="IPR020814">
    <property type="entry name" value="Ribosomal_S6_plastid/chlpt"/>
</dbReference>
<comment type="similarity">
    <text evidence="1 3">Belongs to the bacterial ribosomal protein bS6 family.</text>
</comment>
<dbReference type="EMBL" id="LCOY01000072">
    <property type="protein sequence ID" value="KKU85656.1"/>
    <property type="molecule type" value="Genomic_DNA"/>
</dbReference>
<dbReference type="Proteomes" id="UP000034739">
    <property type="component" value="Unassembled WGS sequence"/>
</dbReference>
<evidence type="ECO:0000313" key="5">
    <source>
        <dbReference type="Proteomes" id="UP000034739"/>
    </source>
</evidence>
<comment type="caution">
    <text evidence="4">The sequence shown here is derived from an EMBL/GenBank/DDBJ whole genome shotgun (WGS) entry which is preliminary data.</text>
</comment>